<keyword evidence="3" id="KW-0732">Signal</keyword>
<dbReference type="PROSITE" id="PS51257">
    <property type="entry name" value="PROKAR_LIPOPROTEIN"/>
    <property type="match status" value="1"/>
</dbReference>
<protein>
    <submittedName>
        <fullName evidence="4">Class F sortase</fullName>
    </submittedName>
</protein>
<keyword evidence="5" id="KW-1185">Reference proteome</keyword>
<reference evidence="4 5" key="1">
    <citation type="submission" date="2019-05" db="EMBL/GenBank/DDBJ databases">
        <title>Draft genome sequence of Nonomuraea turkmeniaca DSM 43926.</title>
        <authorList>
            <person name="Saricaoglu S."/>
            <person name="Isik K."/>
        </authorList>
    </citation>
    <scope>NUCLEOTIDE SEQUENCE [LARGE SCALE GENOMIC DNA]</scope>
    <source>
        <strain evidence="4 5">DSM 43926</strain>
    </source>
</reference>
<dbReference type="Gene3D" id="2.40.260.10">
    <property type="entry name" value="Sortase"/>
    <property type="match status" value="1"/>
</dbReference>
<feature type="chain" id="PRO_5024397553" evidence="3">
    <location>
        <begin position="24"/>
        <end position="210"/>
    </location>
</feature>
<sequence>MTVRVLLVAATCALLVAAGGCGAAPAPREAAAAPAHDPAAVAAHDGAAARDGNTRPVSDAGTRQADVADPVRLRIPAINVSTRVIPLPLDAKGRLVAPKQFDRVGWNKAGPEPGEQGVAVIAGHVDSTTGPAVFYRLRQLRKGDRVHVDRADGTTVTFVVNRLARYPKNGIPDKEVYRSGKGTQLRLITCGGAFDRERRSYRDNVIVFAG</sequence>
<dbReference type="GO" id="GO:0016787">
    <property type="term" value="F:hydrolase activity"/>
    <property type="evidence" value="ECO:0007669"/>
    <property type="project" value="UniProtKB-KW"/>
</dbReference>
<dbReference type="EMBL" id="VCKY01000075">
    <property type="protein sequence ID" value="TMR17942.1"/>
    <property type="molecule type" value="Genomic_DNA"/>
</dbReference>
<dbReference type="Proteomes" id="UP000309128">
    <property type="component" value="Unassembled WGS sequence"/>
</dbReference>
<dbReference type="NCBIfam" id="NF033748">
    <property type="entry name" value="class_F_sortase"/>
    <property type="match status" value="1"/>
</dbReference>
<feature type="signal peptide" evidence="3">
    <location>
        <begin position="1"/>
        <end position="23"/>
    </location>
</feature>
<dbReference type="InterPro" id="IPR023365">
    <property type="entry name" value="Sortase_dom-sf"/>
</dbReference>
<organism evidence="4 5">
    <name type="scientific">Nonomuraea turkmeniaca</name>
    <dbReference type="NCBI Taxonomy" id="103838"/>
    <lineage>
        <taxon>Bacteria</taxon>
        <taxon>Bacillati</taxon>
        <taxon>Actinomycetota</taxon>
        <taxon>Actinomycetes</taxon>
        <taxon>Streptosporangiales</taxon>
        <taxon>Streptosporangiaceae</taxon>
        <taxon>Nonomuraea</taxon>
    </lineage>
</organism>
<evidence type="ECO:0000256" key="1">
    <source>
        <dbReference type="ARBA" id="ARBA00022801"/>
    </source>
</evidence>
<dbReference type="CDD" id="cd05829">
    <property type="entry name" value="Sortase_F"/>
    <property type="match status" value="1"/>
</dbReference>
<dbReference type="OrthoDB" id="525039at2"/>
<dbReference type="Pfam" id="PF04203">
    <property type="entry name" value="Sortase"/>
    <property type="match status" value="1"/>
</dbReference>
<evidence type="ECO:0000313" key="4">
    <source>
        <dbReference type="EMBL" id="TMR17942.1"/>
    </source>
</evidence>
<dbReference type="InterPro" id="IPR005754">
    <property type="entry name" value="Sortase"/>
</dbReference>
<keyword evidence="1" id="KW-0378">Hydrolase</keyword>
<proteinExistence type="predicted"/>
<dbReference type="InterPro" id="IPR042001">
    <property type="entry name" value="Sortase_F"/>
</dbReference>
<name>A0A5S4FFS0_9ACTN</name>
<comment type="caution">
    <text evidence="4">The sequence shown here is derived from an EMBL/GenBank/DDBJ whole genome shotgun (WGS) entry which is preliminary data.</text>
</comment>
<evidence type="ECO:0000256" key="3">
    <source>
        <dbReference type="SAM" id="SignalP"/>
    </source>
</evidence>
<accession>A0A5S4FFS0</accession>
<gene>
    <name evidence="4" type="ORF">ETD86_22735</name>
</gene>
<dbReference type="AlphaFoldDB" id="A0A5S4FFS0"/>
<feature type="compositionally biased region" description="Low complexity" evidence="2">
    <location>
        <begin position="35"/>
        <end position="46"/>
    </location>
</feature>
<dbReference type="SUPFAM" id="SSF63817">
    <property type="entry name" value="Sortase"/>
    <property type="match status" value="1"/>
</dbReference>
<evidence type="ECO:0000256" key="2">
    <source>
        <dbReference type="SAM" id="MobiDB-lite"/>
    </source>
</evidence>
<feature type="region of interest" description="Disordered" evidence="2">
    <location>
        <begin position="35"/>
        <end position="65"/>
    </location>
</feature>
<evidence type="ECO:0000313" key="5">
    <source>
        <dbReference type="Proteomes" id="UP000309128"/>
    </source>
</evidence>